<evidence type="ECO:0000313" key="2">
    <source>
        <dbReference type="EMBL" id="GBE82118.1"/>
    </source>
</evidence>
<reference evidence="2 3" key="1">
    <citation type="journal article" date="2018" name="Sci. Rep.">
        <title>Genome sequence of the cauliflower mushroom Sparassis crispa (Hanabiratake) and its association with beneficial usage.</title>
        <authorList>
            <person name="Kiyama R."/>
            <person name="Furutani Y."/>
            <person name="Kawaguchi K."/>
            <person name="Nakanishi T."/>
        </authorList>
    </citation>
    <scope>NUCLEOTIDE SEQUENCE [LARGE SCALE GENOMIC DNA]</scope>
</reference>
<dbReference type="EMBL" id="BFAD01000004">
    <property type="protein sequence ID" value="GBE82118.1"/>
    <property type="molecule type" value="Genomic_DNA"/>
</dbReference>
<protein>
    <submittedName>
        <fullName evidence="2">Uncharacterized protein</fullName>
    </submittedName>
</protein>
<evidence type="ECO:0000256" key="1">
    <source>
        <dbReference type="SAM" id="MobiDB-lite"/>
    </source>
</evidence>
<feature type="compositionally biased region" description="Low complexity" evidence="1">
    <location>
        <begin position="167"/>
        <end position="176"/>
    </location>
</feature>
<comment type="caution">
    <text evidence="2">The sequence shown here is derived from an EMBL/GenBank/DDBJ whole genome shotgun (WGS) entry which is preliminary data.</text>
</comment>
<feature type="region of interest" description="Disordered" evidence="1">
    <location>
        <begin position="151"/>
        <end position="176"/>
    </location>
</feature>
<dbReference type="Proteomes" id="UP000287166">
    <property type="component" value="Unassembled WGS sequence"/>
</dbReference>
<evidence type="ECO:0000313" key="3">
    <source>
        <dbReference type="Proteomes" id="UP000287166"/>
    </source>
</evidence>
<dbReference type="AlphaFoldDB" id="A0A401GIY5"/>
<dbReference type="OrthoDB" id="3236040at2759"/>
<dbReference type="RefSeq" id="XP_027613031.1">
    <property type="nucleotide sequence ID" value="XM_027757230.1"/>
</dbReference>
<proteinExistence type="predicted"/>
<organism evidence="2 3">
    <name type="scientific">Sparassis crispa</name>
    <dbReference type="NCBI Taxonomy" id="139825"/>
    <lineage>
        <taxon>Eukaryota</taxon>
        <taxon>Fungi</taxon>
        <taxon>Dikarya</taxon>
        <taxon>Basidiomycota</taxon>
        <taxon>Agaricomycotina</taxon>
        <taxon>Agaricomycetes</taxon>
        <taxon>Polyporales</taxon>
        <taxon>Sparassidaceae</taxon>
        <taxon>Sparassis</taxon>
    </lineage>
</organism>
<feature type="compositionally biased region" description="Basic and acidic residues" evidence="1">
    <location>
        <begin position="45"/>
        <end position="64"/>
    </location>
</feature>
<gene>
    <name evidence="2" type="ORF">SCP_0404980</name>
</gene>
<sequence length="270" mass="29567">MPSLRRTLSSPSARTSPYHHHSSHSNGNVTRAGGNTPRRSSGSDTSRRRVLADIDWWRVQDGQRDQSSSEEEQDAPADNQADDLAGPRVENTNAGVSALNDGTVPPAWQPVAGAGIGALGATLNAEPLFMDMMMHVPDLSEALSPIPQFADLSISPRTPSRPRYTHSSQSSESSLASTPEVLYNALFPAPTLERSLTDMFSFNDTYSLDSLSGAFAMPRAVPFGTRSVSYSSVEPQLSSNRRRRQERRFDDIVPPPFFSLTREDVDDLFD</sequence>
<feature type="region of interest" description="Disordered" evidence="1">
    <location>
        <begin position="1"/>
        <end position="102"/>
    </location>
</feature>
<dbReference type="GeneID" id="38779035"/>
<accession>A0A401GIY5</accession>
<feature type="compositionally biased region" description="Polar residues" evidence="1">
    <location>
        <begin position="1"/>
        <end position="15"/>
    </location>
</feature>
<name>A0A401GIY5_9APHY</name>
<dbReference type="InParanoid" id="A0A401GIY5"/>
<keyword evidence="3" id="KW-1185">Reference proteome</keyword>